<evidence type="ECO:0000313" key="3">
    <source>
        <dbReference type="Proteomes" id="UP000318833"/>
    </source>
</evidence>
<dbReference type="Gene3D" id="2.10.109.10">
    <property type="entry name" value="Umud Fragment, subunit A"/>
    <property type="match status" value="1"/>
</dbReference>
<gene>
    <name evidence="2" type="ORF">FOF46_28990</name>
</gene>
<feature type="domain" description="Peptidase S24/S26A/S26B/S26C" evidence="1">
    <location>
        <begin position="165"/>
        <end position="259"/>
    </location>
</feature>
<dbReference type="AlphaFoldDB" id="A0A554VB26"/>
<dbReference type="OrthoDB" id="1159815at2"/>
<dbReference type="Pfam" id="PF00717">
    <property type="entry name" value="Peptidase_S24"/>
    <property type="match status" value="1"/>
</dbReference>
<protein>
    <submittedName>
        <fullName evidence="2">S24 family peptidase</fullName>
    </submittedName>
</protein>
<comment type="caution">
    <text evidence="2">The sequence shown here is derived from an EMBL/GenBank/DDBJ whole genome shotgun (WGS) entry which is preliminary data.</text>
</comment>
<evidence type="ECO:0000259" key="1">
    <source>
        <dbReference type="Pfam" id="PF00717"/>
    </source>
</evidence>
<evidence type="ECO:0000313" key="2">
    <source>
        <dbReference type="EMBL" id="TSE03525.1"/>
    </source>
</evidence>
<accession>A0A554VB26</accession>
<dbReference type="InterPro" id="IPR039418">
    <property type="entry name" value="LexA-like"/>
</dbReference>
<reference evidence="2 3" key="1">
    <citation type="submission" date="2019-07" db="EMBL/GenBank/DDBJ databases">
        <title>The draft genome sequence of Aquimarina algiphila M91.</title>
        <authorList>
            <person name="Meng X."/>
        </authorList>
    </citation>
    <scope>NUCLEOTIDE SEQUENCE [LARGE SCALE GENOMIC DNA]</scope>
    <source>
        <strain evidence="2 3">M91</strain>
    </source>
</reference>
<dbReference type="RefSeq" id="WP_143918947.1">
    <property type="nucleotide sequence ID" value="NZ_CANMIK010000101.1"/>
</dbReference>
<sequence length="268" mass="30906">MELYNSNTFHQGHILKKYVTAHGINRKGGIKTLAKVLGLTRQGVYVLYNQEIIKEQHRAIIIKHLGLQPDFFPEPLPIKEQLEQLKEKYFKSRSANIELQERLLSIEERNLSRLYIQNLDHKIVQQDTSNIVKLVSQDNADKYVNNFLDITFLESLPFISLPCMTSGFAFEVEGDSMKAKEIRHGDLLICNELIENTKNIKTDIPYVIVLKESAKKTNIVCRYLRLIGEEYCLISADKKTPDLCLSSSQVKQVWKILGKYTPDVSFLF</sequence>
<dbReference type="SUPFAM" id="SSF51306">
    <property type="entry name" value="LexA/Signal peptidase"/>
    <property type="match status" value="1"/>
</dbReference>
<dbReference type="InterPro" id="IPR036286">
    <property type="entry name" value="LexA/Signal_pep-like_sf"/>
</dbReference>
<dbReference type="Proteomes" id="UP000318833">
    <property type="component" value="Unassembled WGS sequence"/>
</dbReference>
<dbReference type="CDD" id="cd06529">
    <property type="entry name" value="S24_LexA-like"/>
    <property type="match status" value="1"/>
</dbReference>
<organism evidence="2 3">
    <name type="scientific">Aquimarina algiphila</name>
    <dbReference type="NCBI Taxonomy" id="2047982"/>
    <lineage>
        <taxon>Bacteria</taxon>
        <taxon>Pseudomonadati</taxon>
        <taxon>Bacteroidota</taxon>
        <taxon>Flavobacteriia</taxon>
        <taxon>Flavobacteriales</taxon>
        <taxon>Flavobacteriaceae</taxon>
        <taxon>Aquimarina</taxon>
    </lineage>
</organism>
<keyword evidence="3" id="KW-1185">Reference proteome</keyword>
<dbReference type="InterPro" id="IPR015927">
    <property type="entry name" value="Peptidase_S24_S26A/B/C"/>
</dbReference>
<dbReference type="EMBL" id="VLNR01000106">
    <property type="protein sequence ID" value="TSE03525.1"/>
    <property type="molecule type" value="Genomic_DNA"/>
</dbReference>
<proteinExistence type="predicted"/>
<name>A0A554VB26_9FLAO</name>